<evidence type="ECO:0000313" key="3">
    <source>
        <dbReference type="Proteomes" id="UP000019151"/>
    </source>
</evidence>
<sequence>MTRALRVVPNGARRGAALAVVLWLVVLLSTLGATVVVAARDATGSASNLRARAVARYAAESGVVAAVHDVETALAGVAADATARRALLNGLEAASARTTAQPLGEARYQAAVVDASARIDVNLADADVLDALLARVGPAADAREATEAIRRWTGAPGLESGDPSRSAMRARRALRTLDDLARIPGVSAALARAAAPYLTVDGDGQVNVAAAPEPVRAAARGALVQEPTRLVIVSRGWLDGHPLTHEIQAVYAVRGARLAFVRWRERDL</sequence>
<evidence type="ECO:0000259" key="1">
    <source>
        <dbReference type="Pfam" id="PF14341"/>
    </source>
</evidence>
<dbReference type="SUPFAM" id="SSF158544">
    <property type="entry name" value="GspK insert domain-like"/>
    <property type="match status" value="1"/>
</dbReference>
<proteinExistence type="predicted"/>
<evidence type="ECO:0000313" key="2">
    <source>
        <dbReference type="EMBL" id="AHG91945.1"/>
    </source>
</evidence>
<dbReference type="AlphaFoldDB" id="W0RNN2"/>
<dbReference type="Proteomes" id="UP000019151">
    <property type="component" value="Chromosome"/>
</dbReference>
<gene>
    <name evidence="2" type="ORF">J421_4408</name>
</gene>
<dbReference type="InterPro" id="IPR038072">
    <property type="entry name" value="GspK_central_sf"/>
</dbReference>
<protein>
    <recommendedName>
        <fullName evidence="1">Type 4 fimbrial biogenesis protein PilX N-terminal domain-containing protein</fullName>
    </recommendedName>
</protein>
<dbReference type="InterPro" id="IPR025746">
    <property type="entry name" value="PilX_N_dom"/>
</dbReference>
<reference evidence="2 3" key="1">
    <citation type="journal article" date="2014" name="Genome Announc.">
        <title>Genome Sequence and Methylome of Soil Bacterium Gemmatirosa kalamazoonensis KBS708T, a Member of the Rarely Cultivated Gemmatimonadetes Phylum.</title>
        <authorList>
            <person name="Debruyn J.M."/>
            <person name="Radosevich M."/>
            <person name="Wommack K.E."/>
            <person name="Polson S.W."/>
            <person name="Hauser L.J."/>
            <person name="Fawaz M.N."/>
            <person name="Korlach J."/>
            <person name="Tsai Y.C."/>
        </authorList>
    </citation>
    <scope>NUCLEOTIDE SEQUENCE [LARGE SCALE GENOMIC DNA]</scope>
    <source>
        <strain evidence="2 3">KBS708</strain>
    </source>
</reference>
<accession>W0RNN2</accession>
<dbReference type="KEGG" id="gba:J421_4408"/>
<dbReference type="eggNOG" id="ENOG50345N6">
    <property type="taxonomic scope" value="Bacteria"/>
</dbReference>
<dbReference type="OrthoDB" id="9839649at2"/>
<dbReference type="STRING" id="861299.J421_4408"/>
<dbReference type="Pfam" id="PF14341">
    <property type="entry name" value="PilX_N"/>
    <property type="match status" value="1"/>
</dbReference>
<organism evidence="2 3">
    <name type="scientific">Gemmatirosa kalamazoonensis</name>
    <dbReference type="NCBI Taxonomy" id="861299"/>
    <lineage>
        <taxon>Bacteria</taxon>
        <taxon>Pseudomonadati</taxon>
        <taxon>Gemmatimonadota</taxon>
        <taxon>Gemmatimonadia</taxon>
        <taxon>Gemmatimonadales</taxon>
        <taxon>Gemmatimonadaceae</taxon>
        <taxon>Gemmatirosa</taxon>
    </lineage>
</organism>
<feature type="domain" description="Type 4 fimbrial biogenesis protein PilX N-terminal" evidence="1">
    <location>
        <begin position="14"/>
        <end position="63"/>
    </location>
</feature>
<name>W0RNN2_9BACT</name>
<keyword evidence="3" id="KW-1185">Reference proteome</keyword>
<dbReference type="HOGENOM" id="CLU_1037301_0_0_0"/>
<dbReference type="InParanoid" id="W0RNN2"/>
<dbReference type="EMBL" id="CP007128">
    <property type="protein sequence ID" value="AHG91945.1"/>
    <property type="molecule type" value="Genomic_DNA"/>
</dbReference>
<dbReference type="RefSeq" id="WP_025413378.1">
    <property type="nucleotide sequence ID" value="NZ_CP007128.1"/>
</dbReference>